<keyword evidence="2" id="KW-0732">Signal</keyword>
<keyword evidence="4" id="KW-1185">Reference proteome</keyword>
<feature type="region of interest" description="Disordered" evidence="1">
    <location>
        <begin position="110"/>
        <end position="179"/>
    </location>
</feature>
<feature type="chain" id="PRO_5031008567" description="Zinc-binding protein" evidence="2">
    <location>
        <begin position="25"/>
        <end position="237"/>
    </location>
</feature>
<proteinExistence type="predicted"/>
<comment type="caution">
    <text evidence="3">The sequence shown here is derived from an EMBL/GenBank/DDBJ whole genome shotgun (WGS) entry which is preliminary data.</text>
</comment>
<evidence type="ECO:0000256" key="1">
    <source>
        <dbReference type="SAM" id="MobiDB-lite"/>
    </source>
</evidence>
<protein>
    <recommendedName>
        <fullName evidence="5">Zinc-binding protein</fullName>
    </recommendedName>
</protein>
<sequence length="237" mass="27096">MVMSNSLFKSSLLVAAICATNATAYERQHEAHVHGEAEMNVAIEGNVIELVLKSPLANIAGFEHEATSDEDKAILSNAQKALQDAYTRVQLPDSAVCMLDEVDVHLGEEHGDEEAHDHDKHDHDKHEHEEHAHKDHDHDKHDHEEHGHKDHDHEKHDHEEHAHKEHEHHEHEEGEHGEHRDIHAHYTFKCVKPANLNSVKLDFFTKFPGMESLHVNLLTEKGARQVELTQNNWSIDL</sequence>
<name>A0A7U8C9T5_NEPCE</name>
<dbReference type="EMBL" id="AAOW01000003">
    <property type="protein sequence ID" value="EAR62419.1"/>
    <property type="molecule type" value="Genomic_DNA"/>
</dbReference>
<accession>A0A7U8C9T5</accession>
<evidence type="ECO:0000256" key="2">
    <source>
        <dbReference type="SAM" id="SignalP"/>
    </source>
</evidence>
<reference evidence="3 4" key="1">
    <citation type="submission" date="2006-02" db="EMBL/GenBank/DDBJ databases">
        <authorList>
            <person name="Pinhassi J."/>
            <person name="Pedros-Alio C."/>
            <person name="Ferriera S."/>
            <person name="Johnson J."/>
            <person name="Kravitz S."/>
            <person name="Halpern A."/>
            <person name="Remington K."/>
            <person name="Beeson K."/>
            <person name="Tran B."/>
            <person name="Rogers Y.-H."/>
            <person name="Friedman R."/>
            <person name="Venter J.C."/>
        </authorList>
    </citation>
    <scope>NUCLEOTIDE SEQUENCE [LARGE SCALE GENOMIC DNA]</scope>
    <source>
        <strain evidence="3 4">MED92</strain>
    </source>
</reference>
<dbReference type="Pfam" id="PF10986">
    <property type="entry name" value="ZrgA"/>
    <property type="match status" value="2"/>
</dbReference>
<evidence type="ECO:0000313" key="4">
    <source>
        <dbReference type="Proteomes" id="UP000002171"/>
    </source>
</evidence>
<dbReference type="AlphaFoldDB" id="A0A7U8C9T5"/>
<evidence type="ECO:0008006" key="5">
    <source>
        <dbReference type="Google" id="ProtNLM"/>
    </source>
</evidence>
<evidence type="ECO:0000313" key="3">
    <source>
        <dbReference type="EMBL" id="EAR62419.1"/>
    </source>
</evidence>
<dbReference type="InterPro" id="IPR021253">
    <property type="entry name" value="ZrgA-like"/>
</dbReference>
<dbReference type="Proteomes" id="UP000002171">
    <property type="component" value="Unassembled WGS sequence"/>
</dbReference>
<organism evidence="3 4">
    <name type="scientific">Neptuniibacter caesariensis</name>
    <dbReference type="NCBI Taxonomy" id="207954"/>
    <lineage>
        <taxon>Bacteria</taxon>
        <taxon>Pseudomonadati</taxon>
        <taxon>Pseudomonadota</taxon>
        <taxon>Gammaproteobacteria</taxon>
        <taxon>Oceanospirillales</taxon>
        <taxon>Oceanospirillaceae</taxon>
        <taxon>Neptuniibacter</taxon>
    </lineage>
</organism>
<feature type="signal peptide" evidence="2">
    <location>
        <begin position="1"/>
        <end position="24"/>
    </location>
</feature>
<gene>
    <name evidence="3" type="ORF">MED92_15318</name>
</gene>